<name>A0A382H1T9_9ZZZZ</name>
<proteinExistence type="predicted"/>
<dbReference type="EMBL" id="UINC01058625">
    <property type="protein sequence ID" value="SVB81105.1"/>
    <property type="molecule type" value="Genomic_DNA"/>
</dbReference>
<feature type="non-terminal residue" evidence="1">
    <location>
        <position position="1"/>
    </location>
</feature>
<gene>
    <name evidence="1" type="ORF">METZ01_LOCUS233959</name>
</gene>
<dbReference type="AlphaFoldDB" id="A0A382H1T9"/>
<reference evidence="1" key="1">
    <citation type="submission" date="2018-05" db="EMBL/GenBank/DDBJ databases">
        <authorList>
            <person name="Lanie J.A."/>
            <person name="Ng W.-L."/>
            <person name="Kazmierczak K.M."/>
            <person name="Andrzejewski T.M."/>
            <person name="Davidsen T.M."/>
            <person name="Wayne K.J."/>
            <person name="Tettelin H."/>
            <person name="Glass J.I."/>
            <person name="Rusch D."/>
            <person name="Podicherti R."/>
            <person name="Tsui H.-C.T."/>
            <person name="Winkler M.E."/>
        </authorList>
    </citation>
    <scope>NUCLEOTIDE SEQUENCE</scope>
</reference>
<organism evidence="1">
    <name type="scientific">marine metagenome</name>
    <dbReference type="NCBI Taxonomy" id="408172"/>
    <lineage>
        <taxon>unclassified sequences</taxon>
        <taxon>metagenomes</taxon>
        <taxon>ecological metagenomes</taxon>
    </lineage>
</organism>
<accession>A0A382H1T9</accession>
<protein>
    <submittedName>
        <fullName evidence="1">Uncharacterized protein</fullName>
    </submittedName>
</protein>
<evidence type="ECO:0000313" key="1">
    <source>
        <dbReference type="EMBL" id="SVB81105.1"/>
    </source>
</evidence>
<sequence length="77" mass="8919">VSFVVFKLKLKYNLNYRINTVKLKSNANIQKEKKVNNRLVILLLLLGFCFGCGKDESFLKIKIFFCVDDVDEKNSSI</sequence>